<evidence type="ECO:0000313" key="2">
    <source>
        <dbReference type="EMBL" id="MEQ2200997.1"/>
    </source>
</evidence>
<feature type="non-terminal residue" evidence="2">
    <location>
        <position position="1"/>
    </location>
</feature>
<accession>A0ABV0QZP4</accession>
<dbReference type="EMBL" id="JAHRIN010026864">
    <property type="protein sequence ID" value="MEQ2200997.1"/>
    <property type="molecule type" value="Genomic_DNA"/>
</dbReference>
<keyword evidence="3" id="KW-1185">Reference proteome</keyword>
<reference evidence="2 3" key="1">
    <citation type="submission" date="2021-06" db="EMBL/GenBank/DDBJ databases">
        <authorList>
            <person name="Palmer J.M."/>
        </authorList>
    </citation>
    <scope>NUCLEOTIDE SEQUENCE [LARGE SCALE GENOMIC DNA]</scope>
    <source>
        <strain evidence="2 3">XC_2019</strain>
        <tissue evidence="2">Muscle</tissue>
    </source>
</reference>
<gene>
    <name evidence="2" type="primary">FRAS1_2</name>
    <name evidence="2" type="ORF">XENOCAPTIV_005983</name>
</gene>
<dbReference type="InterPro" id="IPR051561">
    <property type="entry name" value="FRAS1_ECM"/>
</dbReference>
<feature type="transmembrane region" description="Helical" evidence="1">
    <location>
        <begin position="373"/>
        <end position="394"/>
    </location>
</feature>
<dbReference type="PANTHER" id="PTHR45739:SF1">
    <property type="entry name" value="EXTRACELLULAR MATRIX ORGANIZING PROTEIN FRAS1"/>
    <property type="match status" value="1"/>
</dbReference>
<name>A0ABV0QZP4_9TELE</name>
<keyword evidence="1" id="KW-0812">Transmembrane</keyword>
<keyword evidence="1" id="KW-0472">Membrane</keyword>
<keyword evidence="1" id="KW-1133">Transmembrane helix</keyword>
<organism evidence="2 3">
    <name type="scientific">Xenoophorus captivus</name>
    <dbReference type="NCBI Taxonomy" id="1517983"/>
    <lineage>
        <taxon>Eukaryota</taxon>
        <taxon>Metazoa</taxon>
        <taxon>Chordata</taxon>
        <taxon>Craniata</taxon>
        <taxon>Vertebrata</taxon>
        <taxon>Euteleostomi</taxon>
        <taxon>Actinopterygii</taxon>
        <taxon>Neopterygii</taxon>
        <taxon>Teleostei</taxon>
        <taxon>Neoteleostei</taxon>
        <taxon>Acanthomorphata</taxon>
        <taxon>Ovalentaria</taxon>
        <taxon>Atherinomorphae</taxon>
        <taxon>Cyprinodontiformes</taxon>
        <taxon>Goodeidae</taxon>
        <taxon>Xenoophorus</taxon>
    </lineage>
</organism>
<proteinExistence type="predicted"/>
<dbReference type="PANTHER" id="PTHR45739">
    <property type="entry name" value="MATRIX PROTEIN, PUTATIVE-RELATED"/>
    <property type="match status" value="1"/>
</dbReference>
<evidence type="ECO:0000256" key="1">
    <source>
        <dbReference type="SAM" id="Phobius"/>
    </source>
</evidence>
<sequence>IQTDSILSARLQIIRIFIREDGRLVIEFKTHAKFRGQFVLDHHTLPGHKSRLKAPDHLGGIEFDMQLLWSAQTFDSPYQLWRATSSYSSCWKTGRWKKTLQSFLNCFYSNRFLVPIAFQQTNRPVPVVYSLNTEFQLCNNEKVFLLDPATADVSMAEMDYKGAFSMGQTLYGRVLWNPEQNLNAAYKLQLEKVYLCTGRDGYVPFFDPTGTLYNEGPQYGCIQPNKHLKHRFLLLDRKQPDVCDKFFHDVPFEADFASDVPELQAMAAMPGVDGFTMKVDALYKVEAGHQWYLQVIYVISPESRSSPRIQRSVTYEVSRSKRDLVDRSGRLTLDESLIYDNEGDQVKNGTNMKSLRLEVGPSATFNAHVGSSVGGGVAAVTLLVLALLASCFLFRRCRRLAKKMPKAQKTYEEYPLNTKVEVCMDKCVEKNFSTKHCTVRNVNINRNQEPNGRVKQVNLEVKLRNNLSDGTEV</sequence>
<protein>
    <submittedName>
        <fullName evidence="2">Extracellular matrix protein fras1</fullName>
    </submittedName>
</protein>
<evidence type="ECO:0000313" key="3">
    <source>
        <dbReference type="Proteomes" id="UP001434883"/>
    </source>
</evidence>
<dbReference type="Proteomes" id="UP001434883">
    <property type="component" value="Unassembled WGS sequence"/>
</dbReference>
<comment type="caution">
    <text evidence="2">The sequence shown here is derived from an EMBL/GenBank/DDBJ whole genome shotgun (WGS) entry which is preliminary data.</text>
</comment>